<dbReference type="PANTHER" id="PTHR33121:SF70">
    <property type="entry name" value="SIGNALING PROTEIN YKOW"/>
    <property type="match status" value="1"/>
</dbReference>
<organism evidence="3 4">
    <name type="scientific">Lachnospira eligens</name>
    <dbReference type="NCBI Taxonomy" id="39485"/>
    <lineage>
        <taxon>Bacteria</taxon>
        <taxon>Bacillati</taxon>
        <taxon>Bacillota</taxon>
        <taxon>Clostridia</taxon>
        <taxon>Lachnospirales</taxon>
        <taxon>Lachnospiraceae</taxon>
        <taxon>Lachnospira</taxon>
    </lineage>
</organism>
<dbReference type="SMART" id="SM00052">
    <property type="entry name" value="EAL"/>
    <property type="match status" value="1"/>
</dbReference>
<dbReference type="AlphaFoldDB" id="A0A174YNW2"/>
<dbReference type="OrthoDB" id="9805474at2"/>
<dbReference type="PANTHER" id="PTHR33121">
    <property type="entry name" value="CYCLIC DI-GMP PHOSPHODIESTERASE PDEF"/>
    <property type="match status" value="1"/>
</dbReference>
<dbReference type="RefSeq" id="WP_055214245.1">
    <property type="nucleotide sequence ID" value="NZ_CZBU01000001.1"/>
</dbReference>
<dbReference type="Pfam" id="PF00990">
    <property type="entry name" value="GGDEF"/>
    <property type="match status" value="1"/>
</dbReference>
<dbReference type="InterPro" id="IPR035919">
    <property type="entry name" value="EAL_sf"/>
</dbReference>
<dbReference type="GO" id="GO:0071111">
    <property type="term" value="F:cyclic-guanylate-specific phosphodiesterase activity"/>
    <property type="evidence" value="ECO:0007669"/>
    <property type="project" value="InterPro"/>
</dbReference>
<dbReference type="Pfam" id="PF00563">
    <property type="entry name" value="EAL"/>
    <property type="match status" value="1"/>
</dbReference>
<dbReference type="InterPro" id="IPR029787">
    <property type="entry name" value="Nucleotide_cyclase"/>
</dbReference>
<dbReference type="PROSITE" id="PS50883">
    <property type="entry name" value="EAL"/>
    <property type="match status" value="1"/>
</dbReference>
<reference evidence="3 4" key="1">
    <citation type="submission" date="2015-09" db="EMBL/GenBank/DDBJ databases">
        <authorList>
            <consortium name="Pathogen Informatics"/>
        </authorList>
    </citation>
    <scope>NUCLEOTIDE SEQUENCE [LARGE SCALE GENOMIC DNA]</scope>
    <source>
        <strain evidence="3 4">2789STDY5834875</strain>
    </source>
</reference>
<dbReference type="InterPro" id="IPR001633">
    <property type="entry name" value="EAL_dom"/>
</dbReference>
<evidence type="ECO:0000313" key="3">
    <source>
        <dbReference type="EMBL" id="CUQ75177.1"/>
    </source>
</evidence>
<dbReference type="InterPro" id="IPR043128">
    <property type="entry name" value="Rev_trsase/Diguanyl_cyclase"/>
</dbReference>
<feature type="domain" description="EAL" evidence="1">
    <location>
        <begin position="194"/>
        <end position="447"/>
    </location>
</feature>
<protein>
    <submittedName>
        <fullName evidence="3">Bacteriophytochrome cph2</fullName>
    </submittedName>
</protein>
<sequence>MITGIVVALLLAVIVFQYMIIKIDKDKRHEAGHDKLTGLCNPEHLMQKMKELPDKKKNRLIIYSDIAEFKLINEIFGIEKGNEILLKQADIIKKHAVDGYLYGRVGEDHFVVIADEATFNEEHLYECRETLQNVLSDSVYNVRVCFGIYRTDNMNESLSFMCDKASFAVASIKDDTHSFIAYYDDTMLEAAIKYKTIVDEFDDAIKAGEFKMYLQPQISAKTRRLTGAEALVRRIKPDGTIISPIDFIPVYEKSGLISRLDRYIWEQAAAKLGEWKKAGINMSISVNISPKDFYYIDIFNTFAGLIKKYDIEPSNLKIEITETTIMSDVPNLMGELEELRKAGFTLEMDDFGSGYSSLNTLKDINVDVLKVDMGFIKETKNVKKSRIILASVIKMAKELNLLIITEGVETEEQVDNLTKLGCDVFQGYYFSKAIDVNEFEKRYLYRKKAG</sequence>
<name>A0A174YNW2_9FIRM</name>
<dbReference type="Gene3D" id="3.30.70.270">
    <property type="match status" value="1"/>
</dbReference>
<dbReference type="SUPFAM" id="SSF55073">
    <property type="entry name" value="Nucleotide cyclase"/>
    <property type="match status" value="1"/>
</dbReference>
<dbReference type="InterPro" id="IPR050706">
    <property type="entry name" value="Cyclic-di-GMP_PDE-like"/>
</dbReference>
<evidence type="ECO:0000313" key="4">
    <source>
        <dbReference type="Proteomes" id="UP000095621"/>
    </source>
</evidence>
<dbReference type="PROSITE" id="PS50887">
    <property type="entry name" value="GGDEF"/>
    <property type="match status" value="1"/>
</dbReference>
<dbReference type="Gene3D" id="3.20.20.450">
    <property type="entry name" value="EAL domain"/>
    <property type="match status" value="1"/>
</dbReference>
<dbReference type="CDD" id="cd01948">
    <property type="entry name" value="EAL"/>
    <property type="match status" value="1"/>
</dbReference>
<dbReference type="InterPro" id="IPR000160">
    <property type="entry name" value="GGDEF_dom"/>
</dbReference>
<accession>A0A174YNW2</accession>
<dbReference type="NCBIfam" id="TIGR00254">
    <property type="entry name" value="GGDEF"/>
    <property type="match status" value="1"/>
</dbReference>
<feature type="domain" description="GGDEF" evidence="2">
    <location>
        <begin position="57"/>
        <end position="185"/>
    </location>
</feature>
<proteinExistence type="predicted"/>
<dbReference type="EMBL" id="CZBU01000001">
    <property type="protein sequence ID" value="CUQ75177.1"/>
    <property type="molecule type" value="Genomic_DNA"/>
</dbReference>
<dbReference type="SUPFAM" id="SSF141868">
    <property type="entry name" value="EAL domain-like"/>
    <property type="match status" value="1"/>
</dbReference>
<dbReference type="Proteomes" id="UP000095621">
    <property type="component" value="Unassembled WGS sequence"/>
</dbReference>
<dbReference type="SMART" id="SM00267">
    <property type="entry name" value="GGDEF"/>
    <property type="match status" value="1"/>
</dbReference>
<gene>
    <name evidence="3" type="primary">cph2_3</name>
    <name evidence="3" type="ORF">ERS852490_00364</name>
</gene>
<evidence type="ECO:0000259" key="1">
    <source>
        <dbReference type="PROSITE" id="PS50883"/>
    </source>
</evidence>
<evidence type="ECO:0000259" key="2">
    <source>
        <dbReference type="PROSITE" id="PS50887"/>
    </source>
</evidence>